<sequence>MLSTSCFGPGSSRSGQNERSAARFRLVVAAGTGSARERRPLNVEGNFFVGEKSKIFVFSLYYGLDFFARIDRMSAVTKQPASKDENIKALQTMKEVVKVNKTFPLPIDESDIPVCFYYCGYRSEKSYEPTPYFISHPEGRTECYITRCVLIGECGTDLDHGMAIVGYGITQDGTKYWIVKNLWGPEWGEGRYIGMKHGVKAKTGLCGIAMEASYPVKTLPNPSNSRY</sequence>
<dbReference type="GO" id="GO:0008234">
    <property type="term" value="F:cysteine-type peptidase activity"/>
    <property type="evidence" value="ECO:0007669"/>
    <property type="project" value="InterPro"/>
</dbReference>
<protein>
    <submittedName>
        <fullName evidence="2">Thiol protease SEN102</fullName>
    </submittedName>
</protein>
<dbReference type="EMBL" id="SWLB01000010">
    <property type="protein sequence ID" value="KAF3333728.1"/>
    <property type="molecule type" value="Genomic_DNA"/>
</dbReference>
<dbReference type="InterPro" id="IPR000668">
    <property type="entry name" value="Peptidase_C1A_C"/>
</dbReference>
<dbReference type="OrthoDB" id="17458at2759"/>
<evidence type="ECO:0000313" key="2">
    <source>
        <dbReference type="EMBL" id="KAF3333728.1"/>
    </source>
</evidence>
<dbReference type="PANTHER" id="PTHR42773">
    <property type="entry name" value="METALLO-BETA-LACTAMASE-RELATED"/>
    <property type="match status" value="1"/>
</dbReference>
<feature type="domain" description="Peptidase C1A papain C-terminal" evidence="1">
    <location>
        <begin position="49"/>
        <end position="216"/>
    </location>
</feature>
<dbReference type="Gene3D" id="3.90.70.10">
    <property type="entry name" value="Cysteine proteinases"/>
    <property type="match status" value="1"/>
</dbReference>
<dbReference type="GO" id="GO:0006508">
    <property type="term" value="P:proteolysis"/>
    <property type="evidence" value="ECO:0007669"/>
    <property type="project" value="UniProtKB-KW"/>
</dbReference>
<comment type="caution">
    <text evidence="2">The sequence shown here is derived from an EMBL/GenBank/DDBJ whole genome shotgun (WGS) entry which is preliminary data.</text>
</comment>
<keyword evidence="3" id="KW-1185">Reference proteome</keyword>
<dbReference type="AlphaFoldDB" id="A0A833RFE2"/>
<organism evidence="2 3">
    <name type="scientific">Carex littledalei</name>
    <dbReference type="NCBI Taxonomy" id="544730"/>
    <lineage>
        <taxon>Eukaryota</taxon>
        <taxon>Viridiplantae</taxon>
        <taxon>Streptophyta</taxon>
        <taxon>Embryophyta</taxon>
        <taxon>Tracheophyta</taxon>
        <taxon>Spermatophyta</taxon>
        <taxon>Magnoliopsida</taxon>
        <taxon>Liliopsida</taxon>
        <taxon>Poales</taxon>
        <taxon>Cyperaceae</taxon>
        <taxon>Cyperoideae</taxon>
        <taxon>Cariceae</taxon>
        <taxon>Carex</taxon>
        <taxon>Carex subgen. Euthyceras</taxon>
    </lineage>
</organism>
<keyword evidence="2" id="KW-0378">Hydrolase</keyword>
<dbReference type="PANTHER" id="PTHR42773:SF1">
    <property type="entry name" value="METALLO-BETA-LACTAMASE FAMILY PROTEIN"/>
    <property type="match status" value="1"/>
</dbReference>
<dbReference type="SMART" id="SM00645">
    <property type="entry name" value="Pept_C1"/>
    <property type="match status" value="1"/>
</dbReference>
<dbReference type="InterPro" id="IPR038765">
    <property type="entry name" value="Papain-like_cys_pep_sf"/>
</dbReference>
<proteinExistence type="predicted"/>
<dbReference type="Pfam" id="PF00112">
    <property type="entry name" value="Peptidase_C1"/>
    <property type="match status" value="1"/>
</dbReference>
<gene>
    <name evidence="2" type="ORF">FCM35_KLT01419</name>
</gene>
<dbReference type="Proteomes" id="UP000623129">
    <property type="component" value="Unassembled WGS sequence"/>
</dbReference>
<evidence type="ECO:0000313" key="3">
    <source>
        <dbReference type="Proteomes" id="UP000623129"/>
    </source>
</evidence>
<dbReference type="InterPro" id="IPR025660">
    <property type="entry name" value="Pept_his_AS"/>
</dbReference>
<dbReference type="SUPFAM" id="SSF54001">
    <property type="entry name" value="Cysteine proteinases"/>
    <property type="match status" value="1"/>
</dbReference>
<accession>A0A833RFE2</accession>
<name>A0A833RFE2_9POAL</name>
<keyword evidence="2" id="KW-0645">Protease</keyword>
<reference evidence="2" key="1">
    <citation type="submission" date="2020-01" db="EMBL/GenBank/DDBJ databases">
        <title>Genome sequence of Kobresia littledalei, the first chromosome-level genome in the family Cyperaceae.</title>
        <authorList>
            <person name="Qu G."/>
        </authorList>
    </citation>
    <scope>NUCLEOTIDE SEQUENCE</scope>
    <source>
        <strain evidence="2">C.B.Clarke</strain>
        <tissue evidence="2">Leaf</tissue>
    </source>
</reference>
<dbReference type="PROSITE" id="PS00639">
    <property type="entry name" value="THIOL_PROTEASE_HIS"/>
    <property type="match status" value="1"/>
</dbReference>
<evidence type="ECO:0000259" key="1">
    <source>
        <dbReference type="SMART" id="SM00645"/>
    </source>
</evidence>